<evidence type="ECO:0000313" key="1">
    <source>
        <dbReference type="EMBL" id="RVU44968.1"/>
    </source>
</evidence>
<keyword evidence="2" id="KW-1185">Reference proteome</keyword>
<dbReference type="Gene3D" id="2.30.110.20">
    <property type="entry name" value="Hcp1-like"/>
    <property type="match status" value="1"/>
</dbReference>
<dbReference type="AlphaFoldDB" id="A0A437RDY5"/>
<dbReference type="RefSeq" id="WP_128229034.1">
    <property type="nucleotide sequence ID" value="NZ_SACR01000004.1"/>
</dbReference>
<gene>
    <name evidence="1" type="primary">hcp</name>
    <name evidence="1" type="ORF">EOE66_12435</name>
</gene>
<protein>
    <submittedName>
        <fullName evidence="1">Type VI secretion system tube protein Hcp</fullName>
    </submittedName>
</protein>
<proteinExistence type="predicted"/>
<dbReference type="EMBL" id="SACR01000004">
    <property type="protein sequence ID" value="RVU44968.1"/>
    <property type="molecule type" value="Genomic_DNA"/>
</dbReference>
<dbReference type="Pfam" id="PF05638">
    <property type="entry name" value="T6SS_HCP"/>
    <property type="match status" value="1"/>
</dbReference>
<dbReference type="PANTHER" id="PTHR36152">
    <property type="entry name" value="CYTOPLASMIC PROTEIN-RELATED"/>
    <property type="match status" value="1"/>
</dbReference>
<dbReference type="InterPro" id="IPR008514">
    <property type="entry name" value="T6SS_Hcp"/>
</dbReference>
<reference evidence="1 2" key="1">
    <citation type="submission" date="2019-01" db="EMBL/GenBank/DDBJ databases">
        <authorList>
            <person name="Chen W.-M."/>
        </authorList>
    </citation>
    <scope>NUCLEOTIDE SEQUENCE [LARGE SCALE GENOMIC DNA]</scope>
    <source>
        <strain evidence="1 2">KYPY4</strain>
    </source>
</reference>
<organism evidence="1 2">
    <name type="scientific">Rubrivivax rivuli</name>
    <dbReference type="NCBI Taxonomy" id="1862385"/>
    <lineage>
        <taxon>Bacteria</taxon>
        <taxon>Pseudomonadati</taxon>
        <taxon>Pseudomonadota</taxon>
        <taxon>Betaproteobacteria</taxon>
        <taxon>Burkholderiales</taxon>
        <taxon>Sphaerotilaceae</taxon>
        <taxon>Rubrivivax</taxon>
    </lineage>
</organism>
<dbReference type="InterPro" id="IPR036624">
    <property type="entry name" value="Hcp1-lik_sf"/>
</dbReference>
<dbReference type="NCBIfam" id="TIGR03344">
    <property type="entry name" value="VI_effect_Hcp1"/>
    <property type="match status" value="1"/>
</dbReference>
<dbReference type="SUPFAM" id="SSF141452">
    <property type="entry name" value="Hcp1-like"/>
    <property type="match status" value="1"/>
</dbReference>
<name>A0A437RDY5_9BURK</name>
<evidence type="ECO:0000313" key="2">
    <source>
        <dbReference type="Proteomes" id="UP000285575"/>
    </source>
</evidence>
<comment type="caution">
    <text evidence="1">The sequence shown here is derived from an EMBL/GenBank/DDBJ whole genome shotgun (WGS) entry which is preliminary data.</text>
</comment>
<sequence length="165" mass="17360">MARSDMFLKATGQRTGAIVGEANDKSFLNQIDIVDWSWGMSAPSTTSGQRTGRVSLHELKVVKRVDKSSTALMSVMNTNDVLSSVELAVRKSGGAGQSLVYFVLKLTGARVNAYDVSSSMGEDGSPVLMEHLSLSFKSITIDYTPQASTGGAVGTSSFTGTAGPE</sequence>
<dbReference type="PANTHER" id="PTHR36152:SF1">
    <property type="entry name" value="UBIQUITIN-LIKE DOMAIN-CONTAINING PROTEIN"/>
    <property type="match status" value="1"/>
</dbReference>
<accession>A0A437RDY5</accession>
<dbReference type="OrthoDB" id="5066999at2"/>
<dbReference type="Proteomes" id="UP000285575">
    <property type="component" value="Unassembled WGS sequence"/>
</dbReference>
<dbReference type="InterPro" id="IPR053165">
    <property type="entry name" value="HSI-I_assembly_Hcp1"/>
</dbReference>